<proteinExistence type="predicted"/>
<accession>A0A8M1KK84</accession>
<keyword evidence="3" id="KW-0812">Transmembrane</keyword>
<protein>
    <submittedName>
        <fullName evidence="7">Phosphoinositide-3-kinase-interacting protein 1</fullName>
    </submittedName>
</protein>
<dbReference type="KEGG" id="char:122132070"/>
<feature type="disulfide bond" evidence="1">
    <location>
        <begin position="44"/>
        <end position="83"/>
    </location>
</feature>
<dbReference type="OrthoDB" id="9893972at2759"/>
<dbReference type="Pfam" id="PF00051">
    <property type="entry name" value="Kringle"/>
    <property type="match status" value="1"/>
</dbReference>
<dbReference type="Proteomes" id="UP000515152">
    <property type="component" value="Unplaced"/>
</dbReference>
<comment type="caution">
    <text evidence="1">Lacks conserved residue(s) required for the propagation of feature annotation.</text>
</comment>
<feature type="domain" description="Kringle" evidence="5">
    <location>
        <begin position="22"/>
        <end position="102"/>
    </location>
</feature>
<sequence length="191" mass="20682">MFFHGYVLLAVVFVTTASVIPDCIRVHGGQYDGERTIGSNGEKCLNWLNVTRGYNAADYTNNNTELWDHSFCRNPDASARPWCYVLAGGDTIQKQDCDINLCQDQAATPTAEVNVDPAPSPGGGPPDQSDARPAQRESVATKPDTGISRRVRVGPKKKADLGALGYVLGGIMMLIIIMLGTGIILGYFYKK</sequence>
<evidence type="ECO:0000259" key="5">
    <source>
        <dbReference type="PROSITE" id="PS50070"/>
    </source>
</evidence>
<evidence type="ECO:0000256" key="3">
    <source>
        <dbReference type="SAM" id="Phobius"/>
    </source>
</evidence>
<feature type="signal peptide" evidence="4">
    <location>
        <begin position="1"/>
        <end position="17"/>
    </location>
</feature>
<feature type="chain" id="PRO_5035478695" evidence="4">
    <location>
        <begin position="18"/>
        <end position="191"/>
    </location>
</feature>
<evidence type="ECO:0000256" key="2">
    <source>
        <dbReference type="SAM" id="MobiDB-lite"/>
    </source>
</evidence>
<dbReference type="GeneID" id="122132070"/>
<dbReference type="CTD" id="113791"/>
<reference evidence="7" key="1">
    <citation type="submission" date="2025-08" db="UniProtKB">
        <authorList>
            <consortium name="RefSeq"/>
        </authorList>
    </citation>
    <scope>IDENTIFICATION</scope>
</reference>
<organism evidence="6 7">
    <name type="scientific">Clupea harengus</name>
    <name type="common">Atlantic herring</name>
    <dbReference type="NCBI Taxonomy" id="7950"/>
    <lineage>
        <taxon>Eukaryota</taxon>
        <taxon>Metazoa</taxon>
        <taxon>Chordata</taxon>
        <taxon>Craniata</taxon>
        <taxon>Vertebrata</taxon>
        <taxon>Euteleostomi</taxon>
        <taxon>Actinopterygii</taxon>
        <taxon>Neopterygii</taxon>
        <taxon>Teleostei</taxon>
        <taxon>Clupei</taxon>
        <taxon>Clupeiformes</taxon>
        <taxon>Clupeoidei</taxon>
        <taxon>Clupeidae</taxon>
        <taxon>Clupea</taxon>
    </lineage>
</organism>
<dbReference type="AlphaFoldDB" id="A0A8M1KK84"/>
<keyword evidence="6" id="KW-1185">Reference proteome</keyword>
<gene>
    <name evidence="7" type="primary">pik3ip1</name>
</gene>
<evidence type="ECO:0000256" key="1">
    <source>
        <dbReference type="PROSITE-ProRule" id="PRU00121"/>
    </source>
</evidence>
<evidence type="ECO:0000313" key="6">
    <source>
        <dbReference type="Proteomes" id="UP000515152"/>
    </source>
</evidence>
<keyword evidence="3" id="KW-0472">Membrane</keyword>
<dbReference type="PROSITE" id="PS50070">
    <property type="entry name" value="KRINGLE_2"/>
    <property type="match status" value="1"/>
</dbReference>
<dbReference type="InterPro" id="IPR000001">
    <property type="entry name" value="Kringle"/>
</dbReference>
<keyword evidence="3" id="KW-1133">Transmembrane helix</keyword>
<keyword evidence="1" id="KW-0420">Kringle</keyword>
<name>A0A8M1KK84_CLUHA</name>
<keyword evidence="1" id="KW-1015">Disulfide bond</keyword>
<evidence type="ECO:0000256" key="4">
    <source>
        <dbReference type="SAM" id="SignalP"/>
    </source>
</evidence>
<dbReference type="SMART" id="SM00130">
    <property type="entry name" value="KR"/>
    <property type="match status" value="1"/>
</dbReference>
<dbReference type="PROSITE" id="PS00021">
    <property type="entry name" value="KRINGLE_1"/>
    <property type="match status" value="1"/>
</dbReference>
<dbReference type="RefSeq" id="XP_042562768.1">
    <property type="nucleotide sequence ID" value="XM_042706834.1"/>
</dbReference>
<feature type="region of interest" description="Disordered" evidence="2">
    <location>
        <begin position="112"/>
        <end position="151"/>
    </location>
</feature>
<feature type="transmembrane region" description="Helical" evidence="3">
    <location>
        <begin position="163"/>
        <end position="189"/>
    </location>
</feature>
<keyword evidence="4" id="KW-0732">Signal</keyword>
<evidence type="ECO:0000313" key="7">
    <source>
        <dbReference type="RefSeq" id="XP_042562768.1"/>
    </source>
</evidence>
<dbReference type="InterPro" id="IPR018056">
    <property type="entry name" value="Kringle_CS"/>
</dbReference>